<accession>A0ABV8T883</accession>
<dbReference type="InterPro" id="IPR055338">
    <property type="entry name" value="YqfX-like"/>
</dbReference>
<dbReference type="PANTHER" id="PTHR40040:SF1">
    <property type="entry name" value="MEMBRANE PROTEIN"/>
    <property type="match status" value="1"/>
</dbReference>
<feature type="transmembrane region" description="Helical" evidence="1">
    <location>
        <begin position="20"/>
        <end position="50"/>
    </location>
</feature>
<reference evidence="4" key="1">
    <citation type="journal article" date="2019" name="Int. J. Syst. Evol. Microbiol.">
        <title>The Global Catalogue of Microorganisms (GCM) 10K type strain sequencing project: providing services to taxonomists for standard genome sequencing and annotation.</title>
        <authorList>
            <consortium name="The Broad Institute Genomics Platform"/>
            <consortium name="The Broad Institute Genome Sequencing Center for Infectious Disease"/>
            <person name="Wu L."/>
            <person name="Ma J."/>
        </authorList>
    </citation>
    <scope>NUCLEOTIDE SEQUENCE [LARGE SCALE GENOMIC DNA]</scope>
    <source>
        <strain evidence="4">PCU 347</strain>
    </source>
</reference>
<organism evidence="3 4">
    <name type="scientific">Streptomyces andamanensis</name>
    <dbReference type="NCBI Taxonomy" id="1565035"/>
    <lineage>
        <taxon>Bacteria</taxon>
        <taxon>Bacillati</taxon>
        <taxon>Actinomycetota</taxon>
        <taxon>Actinomycetes</taxon>
        <taxon>Kitasatosporales</taxon>
        <taxon>Streptomycetaceae</taxon>
        <taxon>Streptomyces</taxon>
    </lineage>
</organism>
<gene>
    <name evidence="3" type="ORF">ACFPC0_01215</name>
</gene>
<evidence type="ECO:0000313" key="4">
    <source>
        <dbReference type="Proteomes" id="UP001595824"/>
    </source>
</evidence>
<keyword evidence="1" id="KW-0472">Membrane</keyword>
<dbReference type="Pfam" id="PF13828">
    <property type="entry name" value="DUF4190"/>
    <property type="match status" value="1"/>
</dbReference>
<keyword evidence="1" id="KW-0812">Transmembrane</keyword>
<dbReference type="RefSeq" id="WP_018567314.1">
    <property type="nucleotide sequence ID" value="NZ_JBHSDP010000003.1"/>
</dbReference>
<keyword evidence="4" id="KW-1185">Reference proteome</keyword>
<feature type="domain" description="DUF4190" evidence="2">
    <location>
        <begin position="19"/>
        <end position="74"/>
    </location>
</feature>
<dbReference type="EMBL" id="JBHSDP010000003">
    <property type="protein sequence ID" value="MFC4326471.1"/>
    <property type="molecule type" value="Genomic_DNA"/>
</dbReference>
<dbReference type="PANTHER" id="PTHR40040">
    <property type="entry name" value="SMALL HYDROPHOBIC PROTEIN-RELATED"/>
    <property type="match status" value="1"/>
</dbReference>
<keyword evidence="1" id="KW-1133">Transmembrane helix</keyword>
<protein>
    <submittedName>
        <fullName evidence="3">DUF4190 domain-containing protein</fullName>
    </submittedName>
</protein>
<proteinExistence type="predicted"/>
<dbReference type="Proteomes" id="UP001595824">
    <property type="component" value="Unassembled WGS sequence"/>
</dbReference>
<evidence type="ECO:0000259" key="2">
    <source>
        <dbReference type="Pfam" id="PF13828"/>
    </source>
</evidence>
<comment type="caution">
    <text evidence="3">The sequence shown here is derived from an EMBL/GenBank/DDBJ whole genome shotgun (WGS) entry which is preliminary data.</text>
</comment>
<name>A0ABV8T883_9ACTN</name>
<feature type="transmembrane region" description="Helical" evidence="1">
    <location>
        <begin position="62"/>
        <end position="81"/>
    </location>
</feature>
<evidence type="ECO:0000313" key="3">
    <source>
        <dbReference type="EMBL" id="MFC4326471.1"/>
    </source>
</evidence>
<dbReference type="InterPro" id="IPR025241">
    <property type="entry name" value="DUF4190"/>
</dbReference>
<sequence length="91" mass="9387">MSSYSHRTSARKPSRTSGLAIAGLVCGIVGLFFLPIILGPLAIVFGAVALKQTGSTMAKWDIGLGVADIVLMIVMFAVAAHNGGSLTWNIG</sequence>
<evidence type="ECO:0000256" key="1">
    <source>
        <dbReference type="SAM" id="Phobius"/>
    </source>
</evidence>